<evidence type="ECO:0000256" key="1">
    <source>
        <dbReference type="ARBA" id="ARBA00022741"/>
    </source>
</evidence>
<dbReference type="SMART" id="SM00220">
    <property type="entry name" value="S_TKc"/>
    <property type="match status" value="1"/>
</dbReference>
<dbReference type="Proteomes" id="UP000265515">
    <property type="component" value="Unassembled WGS sequence"/>
</dbReference>
<keyword evidence="2" id="KW-0067">ATP-binding</keyword>
<dbReference type="Gene3D" id="1.10.510.10">
    <property type="entry name" value="Transferase(Phosphotransferase) domain 1"/>
    <property type="match status" value="1"/>
</dbReference>
<accession>A0A388L581</accession>
<dbReference type="GO" id="GO:0004672">
    <property type="term" value="F:protein kinase activity"/>
    <property type="evidence" value="ECO:0007669"/>
    <property type="project" value="InterPro"/>
</dbReference>
<dbReference type="PROSITE" id="PS00108">
    <property type="entry name" value="PROTEIN_KINASE_ST"/>
    <property type="match status" value="1"/>
</dbReference>
<dbReference type="AlphaFoldDB" id="A0A388L581"/>
<feature type="domain" description="Protein kinase" evidence="4">
    <location>
        <begin position="627"/>
        <end position="931"/>
    </location>
</feature>
<dbReference type="InterPro" id="IPR011009">
    <property type="entry name" value="Kinase-like_dom_sf"/>
</dbReference>
<reference evidence="5 6" key="1">
    <citation type="journal article" date="2018" name="Cell">
        <title>The Chara Genome: Secondary Complexity and Implications for Plant Terrestrialization.</title>
        <authorList>
            <person name="Nishiyama T."/>
            <person name="Sakayama H."/>
            <person name="Vries J.D."/>
            <person name="Buschmann H."/>
            <person name="Saint-Marcoux D."/>
            <person name="Ullrich K.K."/>
            <person name="Haas F.B."/>
            <person name="Vanderstraeten L."/>
            <person name="Becker D."/>
            <person name="Lang D."/>
            <person name="Vosolsobe S."/>
            <person name="Rombauts S."/>
            <person name="Wilhelmsson P.K.I."/>
            <person name="Janitza P."/>
            <person name="Kern R."/>
            <person name="Heyl A."/>
            <person name="Rumpler F."/>
            <person name="Villalobos L.I.A.C."/>
            <person name="Clay J.M."/>
            <person name="Skokan R."/>
            <person name="Toyoda A."/>
            <person name="Suzuki Y."/>
            <person name="Kagoshima H."/>
            <person name="Schijlen E."/>
            <person name="Tajeshwar N."/>
            <person name="Catarino B."/>
            <person name="Hetherington A.J."/>
            <person name="Saltykova A."/>
            <person name="Bonnot C."/>
            <person name="Breuninger H."/>
            <person name="Symeonidi A."/>
            <person name="Radhakrishnan G.V."/>
            <person name="Van Nieuwerburgh F."/>
            <person name="Deforce D."/>
            <person name="Chang C."/>
            <person name="Karol K.G."/>
            <person name="Hedrich R."/>
            <person name="Ulvskov P."/>
            <person name="Glockner G."/>
            <person name="Delwiche C.F."/>
            <person name="Petrasek J."/>
            <person name="Van de Peer Y."/>
            <person name="Friml J."/>
            <person name="Beilby M."/>
            <person name="Dolan L."/>
            <person name="Kohara Y."/>
            <person name="Sugano S."/>
            <person name="Fujiyama A."/>
            <person name="Delaux P.-M."/>
            <person name="Quint M."/>
            <person name="TheiBen G."/>
            <person name="Hagemann M."/>
            <person name="Harholt J."/>
            <person name="Dunand C."/>
            <person name="Zachgo S."/>
            <person name="Langdale J."/>
            <person name="Maumus F."/>
            <person name="Straeten D.V.D."/>
            <person name="Gould S.B."/>
            <person name="Rensing S.A."/>
        </authorList>
    </citation>
    <scope>NUCLEOTIDE SEQUENCE [LARGE SCALE GENOMIC DNA]</scope>
    <source>
        <strain evidence="5 6">S276</strain>
    </source>
</reference>
<dbReference type="PANTHER" id="PTHR47989">
    <property type="entry name" value="OS01G0750732 PROTEIN"/>
    <property type="match status" value="1"/>
</dbReference>
<evidence type="ECO:0000313" key="6">
    <source>
        <dbReference type="Proteomes" id="UP000265515"/>
    </source>
</evidence>
<feature type="region of interest" description="Disordered" evidence="3">
    <location>
        <begin position="521"/>
        <end position="580"/>
    </location>
</feature>
<dbReference type="Pfam" id="PF07714">
    <property type="entry name" value="PK_Tyr_Ser-Thr"/>
    <property type="match status" value="1"/>
</dbReference>
<evidence type="ECO:0000259" key="4">
    <source>
        <dbReference type="PROSITE" id="PS50011"/>
    </source>
</evidence>
<dbReference type="SUPFAM" id="SSF56112">
    <property type="entry name" value="Protein kinase-like (PK-like)"/>
    <property type="match status" value="1"/>
</dbReference>
<evidence type="ECO:0000256" key="3">
    <source>
        <dbReference type="SAM" id="MobiDB-lite"/>
    </source>
</evidence>
<protein>
    <recommendedName>
        <fullName evidence="4">Protein kinase domain-containing protein</fullName>
    </recommendedName>
</protein>
<dbReference type="GO" id="GO:0005524">
    <property type="term" value="F:ATP binding"/>
    <property type="evidence" value="ECO:0007669"/>
    <property type="project" value="UniProtKB-KW"/>
</dbReference>
<dbReference type="EMBL" id="BFEA01000268">
    <property type="protein sequence ID" value="GBG77470.1"/>
    <property type="molecule type" value="Genomic_DNA"/>
</dbReference>
<dbReference type="InterPro" id="IPR000719">
    <property type="entry name" value="Prot_kinase_dom"/>
</dbReference>
<gene>
    <name evidence="5" type="ORF">CBR_g23918</name>
</gene>
<dbReference type="OrthoDB" id="10030361at2759"/>
<dbReference type="Gramene" id="GBG77470">
    <property type="protein sequence ID" value="GBG77470"/>
    <property type="gene ID" value="CBR_g23918"/>
</dbReference>
<dbReference type="PANTHER" id="PTHR47989:SF47">
    <property type="entry name" value="SERINE_THREONINE-PROTEIN KINASE PBL28-RELATED"/>
    <property type="match status" value="1"/>
</dbReference>
<comment type="caution">
    <text evidence="5">The sequence shown here is derived from an EMBL/GenBank/DDBJ whole genome shotgun (WGS) entry which is preliminary data.</text>
</comment>
<dbReference type="STRING" id="69332.A0A388L581"/>
<keyword evidence="1" id="KW-0547">Nucleotide-binding</keyword>
<dbReference type="PROSITE" id="PS50011">
    <property type="entry name" value="PROTEIN_KINASE_DOM"/>
    <property type="match status" value="1"/>
</dbReference>
<evidence type="ECO:0000313" key="5">
    <source>
        <dbReference type="EMBL" id="GBG77470.1"/>
    </source>
</evidence>
<dbReference type="InterPro" id="IPR008271">
    <property type="entry name" value="Ser/Thr_kinase_AS"/>
</dbReference>
<keyword evidence="6" id="KW-1185">Reference proteome</keyword>
<sequence>MSCYVVVRIFFFGWVSLVAFLCGCRVLSGSRGNGHVSAGGLSSGAAFSDSLGEANVGRLRNWTRVGAPRAGPVLSGLHPHPDLPLARSPVFLAGSWAIVRSHDPLMANTAVPHGHCQSDVRDLVVSRNHLYYVLHQWCASADGTITDDAMSVRSAYPSKTNPGSDPTNGDESTVISYWWPFNEPNGTRVAEASRKFTRSSMAYVTGAAMSRRGSHLVLSVSSGDGGSMITSLSLADGSRSSVPLNFSVGSLAMDYRRTRVYLSVVESGDGVLSVPVSEFGLPLEEPKHVVDSHSKLNVNATGVQFQYESLVSDSSSNCLCHLTKLPQRARFGAQVFAIDKHVKSSLSTLAADLSTGRHPDEQSFVARFAFPAAILATTADGCRLFATGTRGAVLGLTLGSSCADAAVDMERVLEYKRAAFTGLALHEDHDQVRLFLGASDGNLFQARIDTGRLWSCQSMSRRFLGGSTDSTTTTIIVVCVCAWFILWFVMFFLRIICVVCACIMETQSEVELVPPAANRDLANHQGPVASRPTARDNSGPDRSLPSQPTARDNGKWGLDTSVPSRPTARDSWGLDTSVPSSPTAQDIWGFDKSVPSQPTALDNWGLDTSRVKSFPLKDLTDCTHVFNDVYRVGAEGALGKVYWALLHGAEVALKVMIGELTDAKRKQFIAEVNTLSGVNHANLISLVGYCVERGHCVLVYPFFGGGSLHDRLFPKPRSALRPLTLQERMSIIFQVAKGLCYLHDAARPPIIHGDIKSNNILLGTGSGERLHTVVAGFGLASKGERVLGTARDHVVLTSHIGGSFGYISPEYMQKGELSDKNDVYSFGVLLLEVLTGKQALAPADSGAGWQLLVDWVKPFLQDKDDHGSVVRDQGVELPYAILEPCLREQAVEDPIKQMVMGTIALAWQCVQYDYRSRPAMRDIVQYIHKWLVVAGWHRLTAMTDVSSRLVDLSKLPEGDDGEFR</sequence>
<name>A0A388L581_CHABU</name>
<proteinExistence type="predicted"/>
<evidence type="ECO:0000256" key="2">
    <source>
        <dbReference type="ARBA" id="ARBA00022840"/>
    </source>
</evidence>
<dbReference type="Gene3D" id="3.30.200.20">
    <property type="entry name" value="Phosphorylase Kinase, domain 1"/>
    <property type="match status" value="1"/>
</dbReference>
<dbReference type="InterPro" id="IPR001245">
    <property type="entry name" value="Ser-Thr/Tyr_kinase_cat_dom"/>
</dbReference>
<organism evidence="5 6">
    <name type="scientific">Chara braunii</name>
    <name type="common">Braun's stonewort</name>
    <dbReference type="NCBI Taxonomy" id="69332"/>
    <lineage>
        <taxon>Eukaryota</taxon>
        <taxon>Viridiplantae</taxon>
        <taxon>Streptophyta</taxon>
        <taxon>Charophyceae</taxon>
        <taxon>Charales</taxon>
        <taxon>Characeae</taxon>
        <taxon>Chara</taxon>
    </lineage>
</organism>